<reference evidence="2" key="2">
    <citation type="submission" date="2022-01" db="EMBL/GenBank/DDBJ databases">
        <authorList>
            <person name="Yamashiro T."/>
            <person name="Shiraishi A."/>
            <person name="Satake H."/>
            <person name="Nakayama K."/>
        </authorList>
    </citation>
    <scope>NUCLEOTIDE SEQUENCE</scope>
</reference>
<dbReference type="EMBL" id="BQNB010008767">
    <property type="protein sequence ID" value="GJS54027.1"/>
    <property type="molecule type" value="Genomic_DNA"/>
</dbReference>
<gene>
    <name evidence="2" type="ORF">Tco_0627389</name>
</gene>
<comment type="caution">
    <text evidence="2">The sequence shown here is derived from an EMBL/GenBank/DDBJ whole genome shotgun (WGS) entry which is preliminary data.</text>
</comment>
<sequence length="144" mass="16619">MKATMAWRCRACDDLVKDYLCVPWVLQRVSSYDDGTESLTSHEEDGDYRETFMDENTPLEGITKIFLDPILDNSDQPTETVTPRRLVAKGYSQREGINYEETFSLVVKMVTVRCVIALAVKNKWDMYQLDVNNAFLYGELEEDV</sequence>
<keyword evidence="3" id="KW-1185">Reference proteome</keyword>
<proteinExistence type="predicted"/>
<dbReference type="InterPro" id="IPR013103">
    <property type="entry name" value="RVT_2"/>
</dbReference>
<reference evidence="2" key="1">
    <citation type="journal article" date="2022" name="Int. J. Mol. Sci.">
        <title>Draft Genome of Tanacetum Coccineum: Genomic Comparison of Closely Related Tanacetum-Family Plants.</title>
        <authorList>
            <person name="Yamashiro T."/>
            <person name="Shiraishi A."/>
            <person name="Nakayama K."/>
            <person name="Satake H."/>
        </authorList>
    </citation>
    <scope>NUCLEOTIDE SEQUENCE</scope>
</reference>
<evidence type="ECO:0000313" key="2">
    <source>
        <dbReference type="EMBL" id="GJS54027.1"/>
    </source>
</evidence>
<protein>
    <submittedName>
        <fullName evidence="2">Ribonuclease H-like domain-containing protein</fullName>
    </submittedName>
</protein>
<name>A0ABQ4WME1_9ASTR</name>
<accession>A0ABQ4WME1</accession>
<feature type="domain" description="Reverse transcriptase Ty1/copia-type" evidence="1">
    <location>
        <begin position="83"/>
        <end position="144"/>
    </location>
</feature>
<dbReference type="Pfam" id="PF07727">
    <property type="entry name" value="RVT_2"/>
    <property type="match status" value="1"/>
</dbReference>
<dbReference type="Proteomes" id="UP001151760">
    <property type="component" value="Unassembled WGS sequence"/>
</dbReference>
<organism evidence="2 3">
    <name type="scientific">Tanacetum coccineum</name>
    <dbReference type="NCBI Taxonomy" id="301880"/>
    <lineage>
        <taxon>Eukaryota</taxon>
        <taxon>Viridiplantae</taxon>
        <taxon>Streptophyta</taxon>
        <taxon>Embryophyta</taxon>
        <taxon>Tracheophyta</taxon>
        <taxon>Spermatophyta</taxon>
        <taxon>Magnoliopsida</taxon>
        <taxon>eudicotyledons</taxon>
        <taxon>Gunneridae</taxon>
        <taxon>Pentapetalae</taxon>
        <taxon>asterids</taxon>
        <taxon>campanulids</taxon>
        <taxon>Asterales</taxon>
        <taxon>Asteraceae</taxon>
        <taxon>Asteroideae</taxon>
        <taxon>Anthemideae</taxon>
        <taxon>Anthemidinae</taxon>
        <taxon>Tanacetum</taxon>
    </lineage>
</organism>
<evidence type="ECO:0000313" key="3">
    <source>
        <dbReference type="Proteomes" id="UP001151760"/>
    </source>
</evidence>
<evidence type="ECO:0000259" key="1">
    <source>
        <dbReference type="Pfam" id="PF07727"/>
    </source>
</evidence>